<sequence length="111" mass="11520">MKSTKDVWAAAAPNTSVTAVSASSAPMIASTAASAHLASTANVTGDAEVFKTCVSSSCAKLKCGMQRMPLACTMDCASGCFCAPGFYRKGHRECVPRSECQIKPLKPMPKA</sequence>
<organism evidence="1 2">
    <name type="scientific">Ixodes persulcatus</name>
    <name type="common">Taiga tick</name>
    <dbReference type="NCBI Taxonomy" id="34615"/>
    <lineage>
        <taxon>Eukaryota</taxon>
        <taxon>Metazoa</taxon>
        <taxon>Ecdysozoa</taxon>
        <taxon>Arthropoda</taxon>
        <taxon>Chelicerata</taxon>
        <taxon>Arachnida</taxon>
        <taxon>Acari</taxon>
        <taxon>Parasitiformes</taxon>
        <taxon>Ixodida</taxon>
        <taxon>Ixodoidea</taxon>
        <taxon>Ixodidae</taxon>
        <taxon>Ixodinae</taxon>
        <taxon>Ixodes</taxon>
    </lineage>
</organism>
<gene>
    <name evidence="1" type="ORF">HPB47_005016</name>
</gene>
<protein>
    <submittedName>
        <fullName evidence="1">Uncharacterized protein</fullName>
    </submittedName>
</protein>
<dbReference type="EMBL" id="JABSTQ010010752">
    <property type="protein sequence ID" value="KAG0418261.1"/>
    <property type="molecule type" value="Genomic_DNA"/>
</dbReference>
<name>A0AC60PE41_IXOPE</name>
<accession>A0AC60PE41</accession>
<evidence type="ECO:0000313" key="1">
    <source>
        <dbReference type="EMBL" id="KAG0418261.1"/>
    </source>
</evidence>
<dbReference type="Proteomes" id="UP000805193">
    <property type="component" value="Unassembled WGS sequence"/>
</dbReference>
<reference evidence="1 2" key="1">
    <citation type="journal article" date="2020" name="Cell">
        <title>Large-Scale Comparative Analyses of Tick Genomes Elucidate Their Genetic Diversity and Vector Capacities.</title>
        <authorList>
            <consortium name="Tick Genome and Microbiome Consortium (TIGMIC)"/>
            <person name="Jia N."/>
            <person name="Wang J."/>
            <person name="Shi W."/>
            <person name="Du L."/>
            <person name="Sun Y."/>
            <person name="Zhan W."/>
            <person name="Jiang J.F."/>
            <person name="Wang Q."/>
            <person name="Zhang B."/>
            <person name="Ji P."/>
            <person name="Bell-Sakyi L."/>
            <person name="Cui X.M."/>
            <person name="Yuan T.T."/>
            <person name="Jiang B.G."/>
            <person name="Yang W.F."/>
            <person name="Lam T.T."/>
            <person name="Chang Q.C."/>
            <person name="Ding S.J."/>
            <person name="Wang X.J."/>
            <person name="Zhu J.G."/>
            <person name="Ruan X.D."/>
            <person name="Zhao L."/>
            <person name="Wei J.T."/>
            <person name="Ye R.Z."/>
            <person name="Que T.C."/>
            <person name="Du C.H."/>
            <person name="Zhou Y.H."/>
            <person name="Cheng J.X."/>
            <person name="Dai P.F."/>
            <person name="Guo W.B."/>
            <person name="Han X.H."/>
            <person name="Huang E.J."/>
            <person name="Li L.F."/>
            <person name="Wei W."/>
            <person name="Gao Y.C."/>
            <person name="Liu J.Z."/>
            <person name="Shao H.Z."/>
            <person name="Wang X."/>
            <person name="Wang C.C."/>
            <person name="Yang T.C."/>
            <person name="Huo Q.B."/>
            <person name="Li W."/>
            <person name="Chen H.Y."/>
            <person name="Chen S.E."/>
            <person name="Zhou L.G."/>
            <person name="Ni X.B."/>
            <person name="Tian J.H."/>
            <person name="Sheng Y."/>
            <person name="Liu T."/>
            <person name="Pan Y.S."/>
            <person name="Xia L.Y."/>
            <person name="Li J."/>
            <person name="Zhao F."/>
            <person name="Cao W.C."/>
        </authorList>
    </citation>
    <scope>NUCLEOTIDE SEQUENCE [LARGE SCALE GENOMIC DNA]</scope>
    <source>
        <strain evidence="1">Iper-2018</strain>
    </source>
</reference>
<keyword evidence="2" id="KW-1185">Reference proteome</keyword>
<comment type="caution">
    <text evidence="1">The sequence shown here is derived from an EMBL/GenBank/DDBJ whole genome shotgun (WGS) entry which is preliminary data.</text>
</comment>
<proteinExistence type="predicted"/>
<evidence type="ECO:0000313" key="2">
    <source>
        <dbReference type="Proteomes" id="UP000805193"/>
    </source>
</evidence>